<dbReference type="InterPro" id="IPR017583">
    <property type="entry name" value="Tagatose/fructose_Pkinase"/>
</dbReference>
<dbReference type="GO" id="GO:0044281">
    <property type="term" value="P:small molecule metabolic process"/>
    <property type="evidence" value="ECO:0007669"/>
    <property type="project" value="UniProtKB-ARBA"/>
</dbReference>
<sequence>MTKVLTITLNSAYDLVGHLPHLTRGAVNQVDSLGLYPAGKGINVGKVLHDLGVDVALTGFLGQENQTGFQQLFSRLGLTDHFHRITGATRINVKLTESDGVVTDLNFQGYHVSKTDWQTFVDFSLQQCQTFDVIAVCGSLPRGISVDDFTAWLSQLNKNNIKLILDTSQQAFASGIQAKPWLVKPNRDELASWYGSPLATQQDIIRAATQLQRQGIPHVVVSMGEEGAIWLNENTVLHAQPPQDTPIVSTVGAGDTMVAGLIYGMLNAYSAEKTLAFATALSSLAVSQSNVGITDLTLLNPILEKIKITFI</sequence>
<comment type="caution">
    <text evidence="10">The sequence shown here is derived from an EMBL/GenBank/DDBJ whole genome shotgun (WGS) entry which is preliminary data.</text>
</comment>
<protein>
    <recommendedName>
        <fullName evidence="7">Phosphofructokinase</fullName>
    </recommendedName>
</protein>
<dbReference type="CDD" id="cd01164">
    <property type="entry name" value="FruK_PfkB_like"/>
    <property type="match status" value="1"/>
</dbReference>
<dbReference type="PANTHER" id="PTHR46566">
    <property type="entry name" value="1-PHOSPHOFRUCTOKINASE-RELATED"/>
    <property type="match status" value="1"/>
</dbReference>
<evidence type="ECO:0000259" key="9">
    <source>
        <dbReference type="Pfam" id="PF00294"/>
    </source>
</evidence>
<dbReference type="Proteomes" id="UP000540079">
    <property type="component" value="Unassembled WGS sequence"/>
</dbReference>
<organism evidence="10 11">
    <name type="scientific">Pasteurella multocida</name>
    <dbReference type="NCBI Taxonomy" id="747"/>
    <lineage>
        <taxon>Bacteria</taxon>
        <taxon>Pseudomonadati</taxon>
        <taxon>Pseudomonadota</taxon>
        <taxon>Gammaproteobacteria</taxon>
        <taxon>Pasteurellales</taxon>
        <taxon>Pasteurellaceae</taxon>
        <taxon>Pasteurella</taxon>
    </lineage>
</organism>
<dbReference type="EMBL" id="PPVL01000006">
    <property type="protein sequence ID" value="NNI79170.1"/>
    <property type="molecule type" value="Genomic_DNA"/>
</dbReference>
<evidence type="ECO:0000256" key="2">
    <source>
        <dbReference type="ARBA" id="ARBA00022679"/>
    </source>
</evidence>
<evidence type="ECO:0000256" key="8">
    <source>
        <dbReference type="RuleBase" id="RU369061"/>
    </source>
</evidence>
<keyword evidence="2 7" id="KW-0808">Transferase</keyword>
<evidence type="ECO:0000256" key="4">
    <source>
        <dbReference type="ARBA" id="ARBA00022777"/>
    </source>
</evidence>
<dbReference type="PIRSF" id="PIRSF000535">
    <property type="entry name" value="1PFK/6PFK/LacC"/>
    <property type="match status" value="1"/>
</dbReference>
<comment type="function">
    <text evidence="8">Catalyzes the ATP-dependent phosphorylation of fructose-l-phosphate to fructose-l,6-bisphosphate.</text>
</comment>
<reference evidence="10 11" key="1">
    <citation type="journal article" date="2018" name="Front. Microbiol.">
        <title>Genetic and Phylogenetic Characteristics of Pasteurella multocida Isolates From Different Host Species.</title>
        <authorList>
            <person name="Peng Z."/>
            <person name="Liang W."/>
            <person name="Wang F."/>
            <person name="Xu Z."/>
            <person name="Xie Z."/>
            <person name="Lian Z."/>
            <person name="Hua L."/>
            <person name="Zhou R."/>
            <person name="Chen H."/>
            <person name="Wu B."/>
        </authorList>
    </citation>
    <scope>NUCLEOTIDE SEQUENCE [LARGE SCALE GENOMIC DNA]</scope>
    <source>
        <strain evidence="10 11">HNA06</strain>
    </source>
</reference>
<comment type="catalytic activity">
    <reaction evidence="6 8">
        <text>beta-D-fructose 1-phosphate + ATP = beta-D-fructose 1,6-bisphosphate + ADP + H(+)</text>
        <dbReference type="Rhea" id="RHEA:14213"/>
        <dbReference type="ChEBI" id="CHEBI:15378"/>
        <dbReference type="ChEBI" id="CHEBI:30616"/>
        <dbReference type="ChEBI" id="CHEBI:32966"/>
        <dbReference type="ChEBI" id="CHEBI:138881"/>
        <dbReference type="ChEBI" id="CHEBI:456216"/>
        <dbReference type="EC" id="2.7.1.56"/>
    </reaction>
</comment>
<evidence type="ECO:0000256" key="7">
    <source>
        <dbReference type="PIRNR" id="PIRNR000535"/>
    </source>
</evidence>
<evidence type="ECO:0000313" key="10">
    <source>
        <dbReference type="EMBL" id="NNI79170.1"/>
    </source>
</evidence>
<dbReference type="PROSITE" id="PS00584">
    <property type="entry name" value="PFKB_KINASES_2"/>
    <property type="match status" value="1"/>
</dbReference>
<dbReference type="NCBIfam" id="TIGR03828">
    <property type="entry name" value="pfkB"/>
    <property type="match status" value="1"/>
</dbReference>
<keyword evidence="3 8" id="KW-0547">Nucleotide-binding</keyword>
<dbReference type="GO" id="GO:0008662">
    <property type="term" value="F:1-phosphofructokinase activity"/>
    <property type="evidence" value="ECO:0007669"/>
    <property type="project" value="UniProtKB-UniRule"/>
</dbReference>
<dbReference type="NCBIfam" id="NF007068">
    <property type="entry name" value="PRK09513.1"/>
    <property type="match status" value="1"/>
</dbReference>
<dbReference type="InterPro" id="IPR022463">
    <property type="entry name" value="1-PFruKinase"/>
</dbReference>
<accession>A0A849CRX2</accession>
<dbReference type="RefSeq" id="WP_014391562.1">
    <property type="nucleotide sequence ID" value="NZ_CP030096.1"/>
</dbReference>
<dbReference type="InterPro" id="IPR002173">
    <property type="entry name" value="Carboh/pur_kinase_PfkB_CS"/>
</dbReference>
<evidence type="ECO:0000256" key="1">
    <source>
        <dbReference type="ARBA" id="ARBA00010688"/>
    </source>
</evidence>
<dbReference type="NCBIfam" id="TIGR03168">
    <property type="entry name" value="1-PFK"/>
    <property type="match status" value="1"/>
</dbReference>
<dbReference type="GO" id="GO:0005829">
    <property type="term" value="C:cytosol"/>
    <property type="evidence" value="ECO:0007669"/>
    <property type="project" value="TreeGrafter"/>
</dbReference>
<dbReference type="Gene3D" id="3.40.1190.20">
    <property type="match status" value="1"/>
</dbReference>
<feature type="domain" description="Carbohydrate kinase PfkB" evidence="9">
    <location>
        <begin position="13"/>
        <end position="293"/>
    </location>
</feature>
<evidence type="ECO:0000256" key="3">
    <source>
        <dbReference type="ARBA" id="ARBA00022741"/>
    </source>
</evidence>
<dbReference type="PANTHER" id="PTHR46566:SF5">
    <property type="entry name" value="1-PHOSPHOFRUCTOKINASE"/>
    <property type="match status" value="1"/>
</dbReference>
<dbReference type="AlphaFoldDB" id="A0A849CRX2"/>
<proteinExistence type="inferred from homology"/>
<name>A0A849CRX2_PASMD</name>
<evidence type="ECO:0000256" key="5">
    <source>
        <dbReference type="ARBA" id="ARBA00022840"/>
    </source>
</evidence>
<dbReference type="GO" id="GO:0005524">
    <property type="term" value="F:ATP binding"/>
    <property type="evidence" value="ECO:0007669"/>
    <property type="project" value="UniProtKB-UniRule"/>
</dbReference>
<gene>
    <name evidence="10" type="ORF">C2800_07060</name>
</gene>
<evidence type="ECO:0000256" key="6">
    <source>
        <dbReference type="ARBA" id="ARBA00047745"/>
    </source>
</evidence>
<dbReference type="InterPro" id="IPR011611">
    <property type="entry name" value="PfkB_dom"/>
</dbReference>
<comment type="similarity">
    <text evidence="1 7 8">Belongs to the carbohydrate kinase PfkB family.</text>
</comment>
<dbReference type="SUPFAM" id="SSF53613">
    <property type="entry name" value="Ribokinase-like"/>
    <property type="match status" value="1"/>
</dbReference>
<keyword evidence="5 8" id="KW-0067">ATP-binding</keyword>
<dbReference type="InterPro" id="IPR029056">
    <property type="entry name" value="Ribokinase-like"/>
</dbReference>
<evidence type="ECO:0000313" key="11">
    <source>
        <dbReference type="Proteomes" id="UP000540079"/>
    </source>
</evidence>
<dbReference type="Pfam" id="PF00294">
    <property type="entry name" value="PfkB"/>
    <property type="match status" value="1"/>
</dbReference>
<keyword evidence="4 8" id="KW-0418">Kinase</keyword>
<dbReference type="GO" id="GO:0016052">
    <property type="term" value="P:carbohydrate catabolic process"/>
    <property type="evidence" value="ECO:0007669"/>
    <property type="project" value="UniProtKB-ARBA"/>
</dbReference>
<dbReference type="FunFam" id="3.40.1190.20:FF:000001">
    <property type="entry name" value="Phosphofructokinase"/>
    <property type="match status" value="1"/>
</dbReference>